<evidence type="ECO:0000313" key="10">
    <source>
        <dbReference type="EMBL" id="TMW59118.1"/>
    </source>
</evidence>
<dbReference type="GO" id="GO:0016887">
    <property type="term" value="F:ATP hydrolysis activity"/>
    <property type="evidence" value="ECO:0007669"/>
    <property type="project" value="InterPro"/>
</dbReference>
<reference evidence="10" key="1">
    <citation type="submission" date="2019-03" db="EMBL/GenBank/DDBJ databases">
        <title>Long read genome sequence of the mycoparasitic Pythium oligandrum ATCC 38472 isolated from sugarbeet rhizosphere.</title>
        <authorList>
            <person name="Gaulin E."/>
        </authorList>
    </citation>
    <scope>NUCLEOTIDE SEQUENCE</scope>
    <source>
        <strain evidence="10">ATCC 38472_TT</strain>
    </source>
</reference>
<evidence type="ECO:0000313" key="11">
    <source>
        <dbReference type="Proteomes" id="UP000794436"/>
    </source>
</evidence>
<keyword evidence="7 8" id="KW-0472">Membrane</keyword>
<evidence type="ECO:0000259" key="9">
    <source>
        <dbReference type="PROSITE" id="PS50893"/>
    </source>
</evidence>
<dbReference type="PROSITE" id="PS50893">
    <property type="entry name" value="ABC_TRANSPORTER_2"/>
    <property type="match status" value="2"/>
</dbReference>
<feature type="transmembrane region" description="Helical" evidence="8">
    <location>
        <begin position="1361"/>
        <end position="1382"/>
    </location>
</feature>
<dbReference type="InterPro" id="IPR013525">
    <property type="entry name" value="ABC2_TM"/>
</dbReference>
<dbReference type="FunFam" id="3.40.50.300:FF:000289">
    <property type="entry name" value="ABC transporter G family member 31"/>
    <property type="match status" value="1"/>
</dbReference>
<dbReference type="InterPro" id="IPR034003">
    <property type="entry name" value="ABCG_PDR_2"/>
</dbReference>
<name>A0A8K1C9X1_PYTOL</name>
<dbReference type="SUPFAM" id="SSF52540">
    <property type="entry name" value="P-loop containing nucleoside triphosphate hydrolases"/>
    <property type="match status" value="2"/>
</dbReference>
<proteinExistence type="predicted"/>
<evidence type="ECO:0000256" key="5">
    <source>
        <dbReference type="ARBA" id="ARBA00022840"/>
    </source>
</evidence>
<gene>
    <name evidence="10" type="ORF">Poli38472_007263</name>
</gene>
<feature type="transmembrane region" description="Helical" evidence="8">
    <location>
        <begin position="456"/>
        <end position="477"/>
    </location>
</feature>
<dbReference type="CDD" id="cd03232">
    <property type="entry name" value="ABCG_PDR_domain2"/>
    <property type="match status" value="1"/>
</dbReference>
<keyword evidence="3 8" id="KW-0812">Transmembrane</keyword>
<feature type="transmembrane region" description="Helical" evidence="8">
    <location>
        <begin position="1260"/>
        <end position="1278"/>
    </location>
</feature>
<dbReference type="Proteomes" id="UP000794436">
    <property type="component" value="Unassembled WGS sequence"/>
</dbReference>
<sequence>MAGSRSDEAPSTVVIEYSSGKELMKHGAEALHEHVSTRTKAAMGRAPPQLEVRVQNLSLSAEIVVSSDAKDDKPELPTVANEFKKRFSRFSAKKHKVTKRILQDLNIVLKPGTMTLVLGQPGSGKSSLMKILSGRFPMAKNIKMSGEVSFNGTPLEDQHLKRCLPQFASYVTQRDHHFPTLTVKETVSFAHECCGGEWLSERTERVCNAGSPQENQAAMEAARALNKHLPEVMIHQLGLEECQNTVVGDAMTRGVSGGERKRVTTGEMLFGDKSLLLMDEISTGLDSAATYDIIKTQRSLAKTFQKTVVIALLQPPPEVFDLFDNVLILNKGHVMYNGPREHALGYFEGLGFKCPPNRDVADFLMDLGTRQQRRYENTESEVILPRKVHEFVARFEQSVFFETVVADLNEPMSPERIRDKEEFYDIVPEFHQSFFASTMTVLRRQGILMKRNTPFLVSRGIMVTVMGLLYASVFWQLDPKNAQVLMGILFQSVLFLAMGHAAQIPTFMAAREIFYKQRGANFYRTSSYVLANGVNQIPLAVLETLLFGTMQYWMCGLVSSFVPYLIFELMLFLMNLSFASLFFFLAAIAPDLHIAKPFSMVVIVFFVLHAGFVITEDQMPDYLVWVFWINPIAWCLRGLAINQYRRAEFDVCLYDGVDYCKKYGMEMSRYSLSLFNVKSDESWLYWGFVFLGVSYVVFMFLAWATLEFKRYESPEHVTLDEEENHKTTNVDQLSASSVSSGADYALASTPTERKTPTQQQLETVVAVAPERQTHVAPVTLAFRNLWYSVPDPKDPKGPQLDLLKGISGYAMPGTITALMGSSGAGKTTLMDVIAGRKTGGKIKGDILLNGYPATDLAIRRATGYCEQMDIHSDGSTIRESLTFSAFLRQSSDVPDSQKYDSVEEALELLDLHPIADQIIRGSSVEQMKRLTIGVELAAQPSVLFLDEPTSGLDARSAKVIMDGVRKVADSGRTVVCTIHQPSAEVFSVFDSLLLLKRGGHTAFFGDLGSHARELINYFEAIPNVAPLEPGYNPATWMLEVIGAGVGHAGQNDTDFVARFNGSEKKALLEENLARPGICTPAPSSVELSFAKKRAATNTTQARFMIKRFLDLYWRTPSYNFTRYMMYIIVALLFGLLYLNSNFRTYQGINAGVGLVFMSTLFVGMTSYNSVLPIASQDRSAFYRERASQTYNAVWYFVGSTVAEVPYVITSTFLFTAIFFPMVGFSDADRFFLYWAGVALFVLFQTYFGQLLVYAMPSVEVAVIIGVLLNSIFMLFIGYNPPSSTIPSGYKWLYYITPHRYIISVLVSTAFGDCGEGQEGISDSIGCARLENLPPTVSANLTVKGYVEEVFDMHHDDIGKNLGIFIGCIVLIRILAALALRYINHQKR</sequence>
<feature type="transmembrane region" description="Helical" evidence="8">
    <location>
        <begin position="1231"/>
        <end position="1253"/>
    </location>
</feature>
<evidence type="ECO:0000256" key="3">
    <source>
        <dbReference type="ARBA" id="ARBA00022692"/>
    </source>
</evidence>
<dbReference type="OrthoDB" id="66620at2759"/>
<feature type="transmembrane region" description="Helical" evidence="8">
    <location>
        <begin position="529"/>
        <end position="553"/>
    </location>
</feature>
<dbReference type="EMBL" id="SPLM01000110">
    <property type="protein sequence ID" value="TMW59118.1"/>
    <property type="molecule type" value="Genomic_DNA"/>
</dbReference>
<dbReference type="Gene3D" id="3.40.50.300">
    <property type="entry name" value="P-loop containing nucleotide triphosphate hydrolases"/>
    <property type="match status" value="2"/>
</dbReference>
<feature type="domain" description="ABC transporter" evidence="9">
    <location>
        <begin position="780"/>
        <end position="1022"/>
    </location>
</feature>
<feature type="domain" description="ABC transporter" evidence="9">
    <location>
        <begin position="85"/>
        <end position="356"/>
    </location>
</feature>
<keyword evidence="2" id="KW-0813">Transport</keyword>
<evidence type="ECO:0000256" key="2">
    <source>
        <dbReference type="ARBA" id="ARBA00022448"/>
    </source>
</evidence>
<keyword evidence="4" id="KW-0547">Nucleotide-binding</keyword>
<dbReference type="GO" id="GO:0005524">
    <property type="term" value="F:ATP binding"/>
    <property type="evidence" value="ECO:0007669"/>
    <property type="project" value="UniProtKB-KW"/>
</dbReference>
<feature type="transmembrane region" description="Helical" evidence="8">
    <location>
        <begin position="483"/>
        <end position="508"/>
    </location>
</feature>
<comment type="caution">
    <text evidence="10">The sequence shown here is derived from an EMBL/GenBank/DDBJ whole genome shotgun (WGS) entry which is preliminary data.</text>
</comment>
<evidence type="ECO:0000256" key="8">
    <source>
        <dbReference type="SAM" id="Phobius"/>
    </source>
</evidence>
<comment type="subcellular location">
    <subcellularLocation>
        <location evidence="1">Membrane</location>
        <topology evidence="1">Multi-pass membrane protein</topology>
    </subcellularLocation>
</comment>
<dbReference type="GO" id="GO:0140359">
    <property type="term" value="F:ABC-type transporter activity"/>
    <property type="evidence" value="ECO:0007669"/>
    <property type="project" value="InterPro"/>
</dbReference>
<dbReference type="SMART" id="SM00382">
    <property type="entry name" value="AAA"/>
    <property type="match status" value="2"/>
</dbReference>
<dbReference type="InterPro" id="IPR003439">
    <property type="entry name" value="ABC_transporter-like_ATP-bd"/>
</dbReference>
<dbReference type="FunFam" id="3.40.50.300:FF:000528">
    <property type="entry name" value="ABC transporter G family member 31"/>
    <property type="match status" value="1"/>
</dbReference>
<dbReference type="Pfam" id="PF01061">
    <property type="entry name" value="ABC2_membrane"/>
    <property type="match status" value="2"/>
</dbReference>
<evidence type="ECO:0000256" key="4">
    <source>
        <dbReference type="ARBA" id="ARBA00022741"/>
    </source>
</evidence>
<protein>
    <recommendedName>
        <fullName evidence="9">ABC transporter domain-containing protein</fullName>
    </recommendedName>
</protein>
<accession>A0A8K1C9X1</accession>
<dbReference type="InterPro" id="IPR027417">
    <property type="entry name" value="P-loop_NTPase"/>
</dbReference>
<dbReference type="GO" id="GO:0016020">
    <property type="term" value="C:membrane"/>
    <property type="evidence" value="ECO:0007669"/>
    <property type="project" value="UniProtKB-SubCell"/>
</dbReference>
<keyword evidence="5" id="KW-0067">ATP-binding</keyword>
<keyword evidence="11" id="KW-1185">Reference proteome</keyword>
<feature type="transmembrane region" description="Helical" evidence="8">
    <location>
        <begin position="1148"/>
        <end position="1171"/>
    </location>
</feature>
<feature type="transmembrane region" description="Helical" evidence="8">
    <location>
        <begin position="683"/>
        <end position="706"/>
    </location>
</feature>
<evidence type="ECO:0000256" key="6">
    <source>
        <dbReference type="ARBA" id="ARBA00022989"/>
    </source>
</evidence>
<evidence type="ECO:0000256" key="1">
    <source>
        <dbReference type="ARBA" id="ARBA00004141"/>
    </source>
</evidence>
<keyword evidence="6 8" id="KW-1133">Transmembrane helix</keyword>
<organism evidence="10 11">
    <name type="scientific">Pythium oligandrum</name>
    <name type="common">Mycoparasitic fungus</name>
    <dbReference type="NCBI Taxonomy" id="41045"/>
    <lineage>
        <taxon>Eukaryota</taxon>
        <taxon>Sar</taxon>
        <taxon>Stramenopiles</taxon>
        <taxon>Oomycota</taxon>
        <taxon>Peronosporomycetes</taxon>
        <taxon>Pythiales</taxon>
        <taxon>Pythiaceae</taxon>
        <taxon>Pythium</taxon>
    </lineage>
</organism>
<feature type="transmembrane region" description="Helical" evidence="8">
    <location>
        <begin position="1192"/>
        <end position="1219"/>
    </location>
</feature>
<feature type="transmembrane region" description="Helical" evidence="8">
    <location>
        <begin position="565"/>
        <end position="586"/>
    </location>
</feature>
<dbReference type="Pfam" id="PF00005">
    <property type="entry name" value="ABC_tran"/>
    <property type="match status" value="2"/>
</dbReference>
<dbReference type="InterPro" id="IPR003593">
    <property type="entry name" value="AAA+_ATPase"/>
</dbReference>
<feature type="transmembrane region" description="Helical" evidence="8">
    <location>
        <begin position="1123"/>
        <end position="1142"/>
    </location>
</feature>
<dbReference type="PANTHER" id="PTHR19241">
    <property type="entry name" value="ATP-BINDING CASSETTE TRANSPORTER"/>
    <property type="match status" value="1"/>
</dbReference>
<feature type="transmembrane region" description="Helical" evidence="8">
    <location>
        <begin position="598"/>
        <end position="615"/>
    </location>
</feature>
<evidence type="ECO:0000256" key="7">
    <source>
        <dbReference type="ARBA" id="ARBA00023136"/>
    </source>
</evidence>